<evidence type="ECO:0000313" key="2">
    <source>
        <dbReference type="Proteomes" id="UP000016934"/>
    </source>
</evidence>
<dbReference type="RefSeq" id="XP_007701213.1">
    <property type="nucleotide sequence ID" value="XM_007703023.1"/>
</dbReference>
<reference evidence="2" key="2">
    <citation type="journal article" date="2013" name="PLoS Genet.">
        <title>Comparative genome structure, secondary metabolite, and effector coding capacity across Cochliobolus pathogens.</title>
        <authorList>
            <person name="Condon B.J."/>
            <person name="Leng Y."/>
            <person name="Wu D."/>
            <person name="Bushley K.E."/>
            <person name="Ohm R.A."/>
            <person name="Otillar R."/>
            <person name="Martin J."/>
            <person name="Schackwitz W."/>
            <person name="Grimwood J."/>
            <person name="MohdZainudin N."/>
            <person name="Xue C."/>
            <person name="Wang R."/>
            <person name="Manning V.A."/>
            <person name="Dhillon B."/>
            <person name="Tu Z.J."/>
            <person name="Steffenson B.J."/>
            <person name="Salamov A."/>
            <person name="Sun H."/>
            <person name="Lowry S."/>
            <person name="LaButti K."/>
            <person name="Han J."/>
            <person name="Copeland A."/>
            <person name="Lindquist E."/>
            <person name="Barry K."/>
            <person name="Schmutz J."/>
            <person name="Baker S.E."/>
            <person name="Ciuffetti L.M."/>
            <person name="Grigoriev I.V."/>
            <person name="Zhong S."/>
            <person name="Turgeon B.G."/>
        </authorList>
    </citation>
    <scope>NUCLEOTIDE SEQUENCE [LARGE SCALE GENOMIC DNA]</scope>
    <source>
        <strain evidence="2">ND90Pr / ATCC 201652</strain>
    </source>
</reference>
<accession>M2R7E0</accession>
<dbReference type="GeneID" id="19137206"/>
<evidence type="ECO:0000313" key="1">
    <source>
        <dbReference type="EMBL" id="EMD62909.1"/>
    </source>
</evidence>
<dbReference type="EMBL" id="KB445645">
    <property type="protein sequence ID" value="EMD62909.1"/>
    <property type="molecule type" value="Genomic_DNA"/>
</dbReference>
<dbReference type="Proteomes" id="UP000016934">
    <property type="component" value="Unassembled WGS sequence"/>
</dbReference>
<dbReference type="KEGG" id="bsc:COCSADRAFT_335321"/>
<name>M2R7E0_COCSN</name>
<proteinExistence type="predicted"/>
<dbReference type="AlphaFoldDB" id="M2R7E0"/>
<gene>
    <name evidence="1" type="ORF">COCSADRAFT_335321</name>
</gene>
<organism evidence="1 2">
    <name type="scientific">Cochliobolus sativus (strain ND90Pr / ATCC 201652)</name>
    <name type="common">Common root rot and spot blotch fungus</name>
    <name type="synonym">Bipolaris sorokiniana</name>
    <dbReference type="NCBI Taxonomy" id="665912"/>
    <lineage>
        <taxon>Eukaryota</taxon>
        <taxon>Fungi</taxon>
        <taxon>Dikarya</taxon>
        <taxon>Ascomycota</taxon>
        <taxon>Pezizomycotina</taxon>
        <taxon>Dothideomycetes</taxon>
        <taxon>Pleosporomycetidae</taxon>
        <taxon>Pleosporales</taxon>
        <taxon>Pleosporineae</taxon>
        <taxon>Pleosporaceae</taxon>
        <taxon>Bipolaris</taxon>
    </lineage>
</organism>
<dbReference type="HOGENOM" id="CLU_2589591_0_0_1"/>
<sequence length="80" mass="9204">MRPELLSMPILRSGCAEPNQTYLHAHSAQTNTVQDKQPQIYQHHNCHHHHHHIDIYDDVSFFCEKAKLRKAAGTLHPSAD</sequence>
<protein>
    <submittedName>
        <fullName evidence="1">Uncharacterized protein</fullName>
    </submittedName>
</protein>
<reference evidence="1 2" key="1">
    <citation type="journal article" date="2012" name="PLoS Pathog.">
        <title>Diverse lifestyles and strategies of plant pathogenesis encoded in the genomes of eighteen Dothideomycetes fungi.</title>
        <authorList>
            <person name="Ohm R.A."/>
            <person name="Feau N."/>
            <person name="Henrissat B."/>
            <person name="Schoch C.L."/>
            <person name="Horwitz B.A."/>
            <person name="Barry K.W."/>
            <person name="Condon B.J."/>
            <person name="Copeland A.C."/>
            <person name="Dhillon B."/>
            <person name="Glaser F."/>
            <person name="Hesse C.N."/>
            <person name="Kosti I."/>
            <person name="LaButti K."/>
            <person name="Lindquist E.A."/>
            <person name="Lucas S."/>
            <person name="Salamov A.A."/>
            <person name="Bradshaw R.E."/>
            <person name="Ciuffetti L."/>
            <person name="Hamelin R.C."/>
            <person name="Kema G.H.J."/>
            <person name="Lawrence C."/>
            <person name="Scott J.A."/>
            <person name="Spatafora J.W."/>
            <person name="Turgeon B.G."/>
            <person name="de Wit P.J.G.M."/>
            <person name="Zhong S."/>
            <person name="Goodwin S.B."/>
            <person name="Grigoriev I.V."/>
        </authorList>
    </citation>
    <scope>NUCLEOTIDE SEQUENCE [LARGE SCALE GENOMIC DNA]</scope>
    <source>
        <strain evidence="2">ND90Pr / ATCC 201652</strain>
    </source>
</reference>
<keyword evidence="2" id="KW-1185">Reference proteome</keyword>